<accession>A0A8J3FXU2</accession>
<dbReference type="EMBL" id="BMZG01000002">
    <property type="protein sequence ID" value="GHA67473.1"/>
    <property type="molecule type" value="Genomic_DNA"/>
</dbReference>
<dbReference type="InterPro" id="IPR011009">
    <property type="entry name" value="Kinase-like_dom_sf"/>
</dbReference>
<organism evidence="1 2">
    <name type="scientific">Formosimonas limnophila</name>
    <dbReference type="NCBI Taxonomy" id="1384487"/>
    <lineage>
        <taxon>Bacteria</taxon>
        <taxon>Pseudomonadati</taxon>
        <taxon>Pseudomonadota</taxon>
        <taxon>Betaproteobacteria</taxon>
        <taxon>Burkholderiales</taxon>
        <taxon>Burkholderiaceae</taxon>
        <taxon>Formosimonas</taxon>
    </lineage>
</organism>
<evidence type="ECO:0000313" key="1">
    <source>
        <dbReference type="EMBL" id="GHA67473.1"/>
    </source>
</evidence>
<dbReference type="SUPFAM" id="SSF56112">
    <property type="entry name" value="Protein kinase-like (PK-like)"/>
    <property type="match status" value="1"/>
</dbReference>
<gene>
    <name evidence="1" type="ORF">GCM10009007_05140</name>
</gene>
<evidence type="ECO:0008006" key="3">
    <source>
        <dbReference type="Google" id="ProtNLM"/>
    </source>
</evidence>
<name>A0A8J3FXU2_9BURK</name>
<reference evidence="1" key="1">
    <citation type="journal article" date="2014" name="Int. J. Syst. Evol. Microbiol.">
        <title>Complete genome sequence of Corynebacterium casei LMG S-19264T (=DSM 44701T), isolated from a smear-ripened cheese.</title>
        <authorList>
            <consortium name="US DOE Joint Genome Institute (JGI-PGF)"/>
            <person name="Walter F."/>
            <person name="Albersmeier A."/>
            <person name="Kalinowski J."/>
            <person name="Ruckert C."/>
        </authorList>
    </citation>
    <scope>NUCLEOTIDE SEQUENCE</scope>
    <source>
        <strain evidence="1">KCTC 32501</strain>
    </source>
</reference>
<proteinExistence type="predicted"/>
<keyword evidence="2" id="KW-1185">Reference proteome</keyword>
<dbReference type="AlphaFoldDB" id="A0A8J3FXU2"/>
<dbReference type="Proteomes" id="UP000614287">
    <property type="component" value="Unassembled WGS sequence"/>
</dbReference>
<reference evidence="1" key="2">
    <citation type="submission" date="2020-09" db="EMBL/GenBank/DDBJ databases">
        <authorList>
            <person name="Sun Q."/>
            <person name="Kim S."/>
        </authorList>
    </citation>
    <scope>NUCLEOTIDE SEQUENCE</scope>
    <source>
        <strain evidence="1">KCTC 32501</strain>
    </source>
</reference>
<evidence type="ECO:0000313" key="2">
    <source>
        <dbReference type="Proteomes" id="UP000614287"/>
    </source>
</evidence>
<protein>
    <recommendedName>
        <fullName evidence="3">Serine/threonine protein kinase</fullName>
    </recommendedName>
</protein>
<dbReference type="RefSeq" id="WP_189491107.1">
    <property type="nucleotide sequence ID" value="NZ_BMZG01000002.1"/>
</dbReference>
<sequence length="266" mass="29822">MNSNVKQKMPLSDEQIAHIHRIIEQNQSRVSVLNLDGRSVVVKCEQPQRKQYGYLMLRWLAGVLRLPVLNPVAFHGGADAQAVEVRRLTQLRAAGVSVPEVLHVANGWFAMSSVGHSSIDAQLRKSDDALTYWEKGLAAILDVHQKGQNLSQVFARNMMWHDDDIVFIDFEDDPALTLGVVHAQARDWLFYVFSSMWLLEVSPSQAAAIMMTYLKQDDLAVQATVKKSCGTLAWLRFLPSKRKPWGRDVVAAQGAGAILHELQKLQ</sequence>
<comment type="caution">
    <text evidence="1">The sequence shown here is derived from an EMBL/GenBank/DDBJ whole genome shotgun (WGS) entry which is preliminary data.</text>
</comment>